<evidence type="ECO:0000313" key="7">
    <source>
        <dbReference type="EMBL" id="AKK11243.1"/>
    </source>
</evidence>
<dbReference type="STRING" id="1072256.CUTER_06235"/>
<dbReference type="NCBIfam" id="NF005919">
    <property type="entry name" value="PRK07920.1"/>
    <property type="match status" value="1"/>
</dbReference>
<evidence type="ECO:0000313" key="8">
    <source>
        <dbReference type="Proteomes" id="UP000035548"/>
    </source>
</evidence>
<dbReference type="PANTHER" id="PTHR30606:SF10">
    <property type="entry name" value="PHOSPHATIDYLINOSITOL MANNOSIDE ACYLTRANSFERASE"/>
    <property type="match status" value="1"/>
</dbReference>
<dbReference type="GO" id="GO:0005886">
    <property type="term" value="C:plasma membrane"/>
    <property type="evidence" value="ECO:0007669"/>
    <property type="project" value="UniProtKB-SubCell"/>
</dbReference>
<dbReference type="RefSeq" id="WP_047259694.1">
    <property type="nucleotide sequence ID" value="NZ_CP011546.1"/>
</dbReference>
<keyword evidence="4 7" id="KW-0808">Transferase</keyword>
<protein>
    <submittedName>
        <fullName evidence="7">Lauroyl/myristoyl acyltransferase</fullName>
        <ecNumber evidence="7">2.3.1.-</ecNumber>
    </submittedName>
</protein>
<dbReference type="GO" id="GO:0016746">
    <property type="term" value="F:acyltransferase activity"/>
    <property type="evidence" value="ECO:0007669"/>
    <property type="project" value="UniProtKB-KW"/>
</dbReference>
<evidence type="ECO:0000256" key="5">
    <source>
        <dbReference type="ARBA" id="ARBA00023136"/>
    </source>
</evidence>
<dbReference type="OrthoDB" id="9803456at2"/>
<dbReference type="KEGG" id="cut:CUTER_06235"/>
<evidence type="ECO:0000256" key="1">
    <source>
        <dbReference type="ARBA" id="ARBA00004533"/>
    </source>
</evidence>
<evidence type="ECO:0000256" key="2">
    <source>
        <dbReference type="ARBA" id="ARBA00022475"/>
    </source>
</evidence>
<name>A0A0G3HH45_9CORY</name>
<evidence type="ECO:0000256" key="6">
    <source>
        <dbReference type="ARBA" id="ARBA00023315"/>
    </source>
</evidence>
<comment type="subcellular location">
    <subcellularLocation>
        <location evidence="1">Cell inner membrane</location>
    </subcellularLocation>
</comment>
<dbReference type="GO" id="GO:0009247">
    <property type="term" value="P:glycolipid biosynthetic process"/>
    <property type="evidence" value="ECO:0007669"/>
    <property type="project" value="UniProtKB-ARBA"/>
</dbReference>
<accession>A0A0G3HH45</accession>
<reference evidence="8" key="2">
    <citation type="submission" date="2015-05" db="EMBL/GenBank/DDBJ databases">
        <title>Complete genome sequence of Corynebacterium uterequi DSM 45634, isolated from the uterus of a maiden mare.</title>
        <authorList>
            <person name="Ruckert C."/>
            <person name="Albersmeier A."/>
            <person name="Winkler A."/>
            <person name="Tauch A."/>
        </authorList>
    </citation>
    <scope>NUCLEOTIDE SEQUENCE [LARGE SCALE GENOMIC DNA]</scope>
    <source>
        <strain evidence="8">DSM 45634</strain>
    </source>
</reference>
<dbReference type="EC" id="2.3.1.-" evidence="7"/>
<evidence type="ECO:0000256" key="4">
    <source>
        <dbReference type="ARBA" id="ARBA00022679"/>
    </source>
</evidence>
<dbReference type="CDD" id="cd07984">
    <property type="entry name" value="LPLAT_LABLAT-like"/>
    <property type="match status" value="1"/>
</dbReference>
<dbReference type="PANTHER" id="PTHR30606">
    <property type="entry name" value="LIPID A BIOSYNTHESIS LAUROYL ACYLTRANSFERASE"/>
    <property type="match status" value="1"/>
</dbReference>
<dbReference type="PATRIC" id="fig|1072256.5.peg.1237"/>
<keyword evidence="5" id="KW-0472">Membrane</keyword>
<dbReference type="Pfam" id="PF03279">
    <property type="entry name" value="Lip_A_acyltrans"/>
    <property type="match status" value="1"/>
</dbReference>
<reference evidence="7 8" key="1">
    <citation type="journal article" date="2015" name="Genome Announc.">
        <title>Virulence Factor Genes Detected in the Complete Genome Sequence of Corynebacterium uterequi DSM 45634, Isolated from the Uterus of a Maiden Mare.</title>
        <authorList>
            <person name="Ruckert C."/>
            <person name="Kriete M."/>
            <person name="Jaenicke S."/>
            <person name="Winkler A."/>
            <person name="Tauch A."/>
        </authorList>
    </citation>
    <scope>NUCLEOTIDE SEQUENCE [LARGE SCALE GENOMIC DNA]</scope>
    <source>
        <strain evidence="7 8">DSM 45634</strain>
    </source>
</reference>
<proteinExistence type="predicted"/>
<dbReference type="AlphaFoldDB" id="A0A0G3HH45"/>
<sequence>MPALSTSVWPLVLRREFTAAGYLLAWRLVGAAPEPAVRWLSDRLADVVSDHGRGMEQLRRNLSRVVGPENVTRALVRDAVRSYARYWREAFRLASIVDDPRLHARLDAGVSGRAAFERSLAAGRGVILTLPHSGNWDMAGMWLVANYGRFATVAERVKPEVLFKAFVDFRTSLGFEVIALTGSAVPPYTRLREVLEAGGVVCLLGERDLSGRGVDVSFFGETTTMPAGPAKLAVDTGAALHVVHSWFEGDGWGLSASEPIEVTTVEATTQRVADAFAANIAAHPEDWHLLQPLWPGDRRSKRAK</sequence>
<organism evidence="7 8">
    <name type="scientific">Corynebacterium uterequi</name>
    <dbReference type="NCBI Taxonomy" id="1072256"/>
    <lineage>
        <taxon>Bacteria</taxon>
        <taxon>Bacillati</taxon>
        <taxon>Actinomycetota</taxon>
        <taxon>Actinomycetes</taxon>
        <taxon>Mycobacteriales</taxon>
        <taxon>Corynebacteriaceae</taxon>
        <taxon>Corynebacterium</taxon>
    </lineage>
</organism>
<keyword evidence="6 7" id="KW-0012">Acyltransferase</keyword>
<keyword evidence="8" id="KW-1185">Reference proteome</keyword>
<keyword evidence="3" id="KW-0997">Cell inner membrane</keyword>
<dbReference type="InterPro" id="IPR004960">
    <property type="entry name" value="LipA_acyltrans"/>
</dbReference>
<dbReference type="Proteomes" id="UP000035548">
    <property type="component" value="Chromosome"/>
</dbReference>
<keyword evidence="2" id="KW-1003">Cell membrane</keyword>
<gene>
    <name evidence="7" type="ORF">CUTER_06235</name>
</gene>
<evidence type="ECO:0000256" key="3">
    <source>
        <dbReference type="ARBA" id="ARBA00022519"/>
    </source>
</evidence>
<dbReference type="EMBL" id="CP011546">
    <property type="protein sequence ID" value="AKK11243.1"/>
    <property type="molecule type" value="Genomic_DNA"/>
</dbReference>